<dbReference type="Pfam" id="PF00005">
    <property type="entry name" value="ABC_tran"/>
    <property type="match status" value="1"/>
</dbReference>
<proteinExistence type="predicted"/>
<name>D3HJU3_LEGLN</name>
<dbReference type="GO" id="GO:0016887">
    <property type="term" value="F:ATP hydrolysis activity"/>
    <property type="evidence" value="ECO:0007669"/>
    <property type="project" value="InterPro"/>
</dbReference>
<dbReference type="InterPro" id="IPR003593">
    <property type="entry name" value="AAA+_ATPase"/>
</dbReference>
<dbReference type="InterPro" id="IPR003439">
    <property type="entry name" value="ABC_transporter-like_ATP-bd"/>
</dbReference>
<dbReference type="PANTHER" id="PTHR43038:SF3">
    <property type="entry name" value="ABC TRANSPORTER G FAMILY MEMBER 20 ISOFORM X1"/>
    <property type="match status" value="1"/>
</dbReference>
<gene>
    <name evidence="4" type="ordered locus">LLO_2284</name>
</gene>
<keyword evidence="2 4" id="KW-0067">ATP-binding</keyword>
<organism evidence="4 5">
    <name type="scientific">Legionella longbeachae serogroup 1 (strain NSW150)</name>
    <dbReference type="NCBI Taxonomy" id="661367"/>
    <lineage>
        <taxon>Bacteria</taxon>
        <taxon>Pseudomonadati</taxon>
        <taxon>Pseudomonadota</taxon>
        <taxon>Gammaproteobacteria</taxon>
        <taxon>Legionellales</taxon>
        <taxon>Legionellaceae</taxon>
        <taxon>Legionella</taxon>
    </lineage>
</organism>
<dbReference type="CDD" id="cd03230">
    <property type="entry name" value="ABC_DR_subfamily_A"/>
    <property type="match status" value="1"/>
</dbReference>
<sequence>MFYKYNFYRVFMNKSNYIIDVSHLTKRFNKNYAVDDLELKVEYGDIFGFIGPNGAGKTTSIRMLCGLITPDSGIGQCVGFDILTQSRQIKTLVGYMSQNFGLYKDLTVYENMLFFSEIYGVVDRKNQIEKYLHKFDLYKHKHQIAGTLSGGWKQRLSLAVSLLHDPLLLLLDEPTANIDPKARREFWELMHQLSREGITILLSSHNLDEVDKCDKIAYMYYGRTLMSGTIEEILRTVNLSTWAIKGVNLAMLAHQLEATDGVDQVLRFHNTLHVSGKNHEELSKAIQPYINNEFFQGKIIDSTLEDAFVWLATFGAQRL</sequence>
<accession>D3HJU3</accession>
<dbReference type="AlphaFoldDB" id="D3HJU3"/>
<dbReference type="EC" id="3.6.3.30" evidence="4"/>
<evidence type="ECO:0000313" key="4">
    <source>
        <dbReference type="EMBL" id="CBJ12693.1"/>
    </source>
</evidence>
<evidence type="ECO:0000313" key="5">
    <source>
        <dbReference type="Proteomes" id="UP000001060"/>
    </source>
</evidence>
<keyword evidence="1" id="KW-0547">Nucleotide-binding</keyword>
<dbReference type="InterPro" id="IPR027417">
    <property type="entry name" value="P-loop_NTPase"/>
</dbReference>
<dbReference type="PROSITE" id="PS00211">
    <property type="entry name" value="ABC_TRANSPORTER_1"/>
    <property type="match status" value="1"/>
</dbReference>
<evidence type="ECO:0000256" key="1">
    <source>
        <dbReference type="ARBA" id="ARBA00022741"/>
    </source>
</evidence>
<keyword evidence="5" id="KW-1185">Reference proteome</keyword>
<dbReference type="eggNOG" id="COG1131">
    <property type="taxonomic scope" value="Bacteria"/>
</dbReference>
<evidence type="ECO:0000256" key="2">
    <source>
        <dbReference type="ARBA" id="ARBA00022840"/>
    </source>
</evidence>
<dbReference type="PROSITE" id="PS50893">
    <property type="entry name" value="ABC_TRANSPORTER_2"/>
    <property type="match status" value="1"/>
</dbReference>
<dbReference type="SMART" id="SM00382">
    <property type="entry name" value="AAA"/>
    <property type="match status" value="1"/>
</dbReference>
<dbReference type="Proteomes" id="UP000001060">
    <property type="component" value="Chromosome"/>
</dbReference>
<keyword evidence="4" id="KW-0378">Hydrolase</keyword>
<dbReference type="PANTHER" id="PTHR43038">
    <property type="entry name" value="ATP-BINDING CASSETTE, SUB-FAMILY H, MEMBER 1"/>
    <property type="match status" value="1"/>
</dbReference>
<protein>
    <submittedName>
        <fullName evidence="4">Putative ABC transporter, ATP-binding protein</fullName>
        <ecNumber evidence="4">3.6.3.30</ecNumber>
    </submittedName>
</protein>
<dbReference type="InterPro" id="IPR017871">
    <property type="entry name" value="ABC_transporter-like_CS"/>
</dbReference>
<dbReference type="SUPFAM" id="SSF52540">
    <property type="entry name" value="P-loop containing nucleoside triphosphate hydrolases"/>
    <property type="match status" value="1"/>
</dbReference>
<dbReference type="KEGG" id="llo:LLO_2284"/>
<evidence type="ECO:0000259" key="3">
    <source>
        <dbReference type="PROSITE" id="PS50893"/>
    </source>
</evidence>
<reference evidence="4 5" key="1">
    <citation type="journal article" date="2010" name="PLoS Genet.">
        <title>Analysis of the Legionella longbeachae genome and transcriptome uncovers unique strategies to cause Legionnaires' disease.</title>
        <authorList>
            <person name="Cazalet C."/>
            <person name="Gomez-Valero L."/>
            <person name="Rusniok C."/>
            <person name="Lomma M."/>
            <person name="Dervins-Ravault D."/>
            <person name="Newton H."/>
            <person name="Sansom F."/>
            <person name="Jarraud S."/>
            <person name="Zidane N."/>
            <person name="Ma L."/>
            <person name="Bouchier C."/>
            <person name="Etienne J."/>
            <person name="Hartland E."/>
            <person name="Buchrieser C."/>
        </authorList>
    </citation>
    <scope>NUCLEOTIDE SEQUENCE [LARGE SCALE GENOMIC DNA]</scope>
    <source>
        <strain evidence="4 5">NSW150</strain>
    </source>
</reference>
<dbReference type="Gene3D" id="3.40.50.300">
    <property type="entry name" value="P-loop containing nucleotide triphosphate hydrolases"/>
    <property type="match status" value="1"/>
</dbReference>
<dbReference type="STRING" id="661367.LLO_2284"/>
<dbReference type="GO" id="GO:0005524">
    <property type="term" value="F:ATP binding"/>
    <property type="evidence" value="ECO:0007669"/>
    <property type="project" value="UniProtKB-KW"/>
</dbReference>
<dbReference type="HOGENOM" id="CLU_000604_1_2_6"/>
<dbReference type="EMBL" id="FN650140">
    <property type="protein sequence ID" value="CBJ12693.1"/>
    <property type="molecule type" value="Genomic_DNA"/>
</dbReference>
<feature type="domain" description="ABC transporter" evidence="3">
    <location>
        <begin position="19"/>
        <end position="246"/>
    </location>
</feature>